<keyword evidence="6" id="KW-1185">Reference proteome</keyword>
<feature type="repeat" description="TPR" evidence="3">
    <location>
        <begin position="416"/>
        <end position="449"/>
    </location>
</feature>
<dbReference type="Pfam" id="PF13432">
    <property type="entry name" value="TPR_16"/>
    <property type="match status" value="3"/>
</dbReference>
<feature type="compositionally biased region" description="Basic and acidic residues" evidence="4">
    <location>
        <begin position="570"/>
        <end position="585"/>
    </location>
</feature>
<accession>A0A7W8MQV4</accession>
<evidence type="ECO:0000256" key="2">
    <source>
        <dbReference type="ARBA" id="ARBA00022803"/>
    </source>
</evidence>
<proteinExistence type="predicted"/>
<dbReference type="PROSITE" id="PS50005">
    <property type="entry name" value="TPR"/>
    <property type="match status" value="7"/>
</dbReference>
<dbReference type="InterPro" id="IPR011990">
    <property type="entry name" value="TPR-like_helical_dom_sf"/>
</dbReference>
<feature type="repeat" description="TPR" evidence="3">
    <location>
        <begin position="179"/>
        <end position="212"/>
    </location>
</feature>
<feature type="repeat" description="TPR" evidence="3">
    <location>
        <begin position="38"/>
        <end position="71"/>
    </location>
</feature>
<dbReference type="Gene3D" id="1.25.40.10">
    <property type="entry name" value="Tetratricopeptide repeat domain"/>
    <property type="match status" value="5"/>
</dbReference>
<dbReference type="PANTHER" id="PTHR44858">
    <property type="entry name" value="TETRATRICOPEPTIDE REPEAT PROTEIN 6"/>
    <property type="match status" value="1"/>
</dbReference>
<dbReference type="SMART" id="SM00028">
    <property type="entry name" value="TPR"/>
    <property type="match status" value="12"/>
</dbReference>
<dbReference type="Proteomes" id="UP000568106">
    <property type="component" value="Unassembled WGS sequence"/>
</dbReference>
<feature type="repeat" description="TPR" evidence="3">
    <location>
        <begin position="246"/>
        <end position="279"/>
    </location>
</feature>
<keyword evidence="1" id="KW-0677">Repeat</keyword>
<dbReference type="InterPro" id="IPR050498">
    <property type="entry name" value="Ycf3"/>
</dbReference>
<gene>
    <name evidence="5" type="ORF">HDF09_001617</name>
</gene>
<evidence type="ECO:0000313" key="6">
    <source>
        <dbReference type="Proteomes" id="UP000568106"/>
    </source>
</evidence>
<evidence type="ECO:0000256" key="4">
    <source>
        <dbReference type="SAM" id="MobiDB-lite"/>
    </source>
</evidence>
<reference evidence="5" key="1">
    <citation type="submission" date="2020-08" db="EMBL/GenBank/DDBJ databases">
        <title>Genomic Encyclopedia of Type Strains, Phase IV (KMG-V): Genome sequencing to study the core and pangenomes of soil and plant-associated prokaryotes.</title>
        <authorList>
            <person name="Whitman W."/>
        </authorList>
    </citation>
    <scope>NUCLEOTIDE SEQUENCE [LARGE SCALE GENOMIC DNA]</scope>
    <source>
        <strain evidence="5">M8UP27</strain>
    </source>
</reference>
<name>A0A7W8MQV4_9BACT</name>
<dbReference type="Pfam" id="PF14559">
    <property type="entry name" value="TPR_19"/>
    <property type="match status" value="1"/>
</dbReference>
<dbReference type="InterPro" id="IPR019734">
    <property type="entry name" value="TPR_rpt"/>
</dbReference>
<feature type="region of interest" description="Disordered" evidence="4">
    <location>
        <begin position="570"/>
        <end position="592"/>
    </location>
</feature>
<dbReference type="SUPFAM" id="SSF48452">
    <property type="entry name" value="TPR-like"/>
    <property type="match status" value="3"/>
</dbReference>
<feature type="repeat" description="TPR" evidence="3">
    <location>
        <begin position="450"/>
        <end position="483"/>
    </location>
</feature>
<comment type="caution">
    <text evidence="5">The sequence shown here is derived from an EMBL/GenBank/DDBJ whole genome shotgun (WGS) entry which is preliminary data.</text>
</comment>
<evidence type="ECO:0000256" key="3">
    <source>
        <dbReference type="PROSITE-ProRule" id="PRU00339"/>
    </source>
</evidence>
<dbReference type="EMBL" id="JACHDY010000002">
    <property type="protein sequence ID" value="MBB5316948.1"/>
    <property type="molecule type" value="Genomic_DNA"/>
</dbReference>
<dbReference type="PANTHER" id="PTHR44858:SF1">
    <property type="entry name" value="UDP-N-ACETYLGLUCOSAMINE--PEPTIDE N-ACETYLGLUCOSAMINYLTRANSFERASE SPINDLY-RELATED"/>
    <property type="match status" value="1"/>
</dbReference>
<feature type="repeat" description="TPR" evidence="3">
    <location>
        <begin position="314"/>
        <end position="347"/>
    </location>
</feature>
<evidence type="ECO:0000256" key="1">
    <source>
        <dbReference type="ARBA" id="ARBA00022737"/>
    </source>
</evidence>
<sequence>MGRFPQDEFVAVKAILIAWMALSNIAHSQEPSAALKKADAAYRAGQAALAQRDLNAAQADFEQVVKLAPQAEQGHSALGAVLVSRGFVKEGIYELERALAIESTDNTAQMNLAMAYEQIGLSGKAIPLFSRCEAGARLQKSALPSYVLAGYARSLAANHQTGLAVTKMKAALAADSQNAELHDELGSLYAQQKDWTHAQGEFATAIELNPNLAVAHLHLGLAMRARDEKDGMPELMQAAQLAPQDAMIALELGKAFAADGKDTEAIPVFQHLLELEPSSTAASYQLALALQRSNRAQEAIVLLKTVVAAEPKNAEAMTNLGMALCQAQQAKDAVPVLERSIALAPESVTAHQNLAAAYVQLSQFGDAVVELHQALKLAPDAPQLHYNLGLALKMQDDAVGAIPELETAQRLDPSAAEAPYLLGVLYMQTGRYEDAAREMNISLKLRPENGDGWAALGSVYDKLNKLPEATSALREAIRQLPGQPDPHLTLAAVLVKQNQPGEAATERRKAAELMRSNMNRQRAEVATNAGNSALRNNDLEGSITQFQDALGYDANYAEAHLGLAEALDRKGKTAEASAERQKAEAVKTSGAP</sequence>
<organism evidence="5 6">
    <name type="scientific">Tunturiibacter empetritectus</name>
    <dbReference type="NCBI Taxonomy" id="3069691"/>
    <lineage>
        <taxon>Bacteria</taxon>
        <taxon>Pseudomonadati</taxon>
        <taxon>Acidobacteriota</taxon>
        <taxon>Terriglobia</taxon>
        <taxon>Terriglobales</taxon>
        <taxon>Acidobacteriaceae</taxon>
        <taxon>Tunturiibacter</taxon>
    </lineage>
</organism>
<dbReference type="AlphaFoldDB" id="A0A7W8MQV4"/>
<dbReference type="Pfam" id="PF13414">
    <property type="entry name" value="TPR_11"/>
    <property type="match status" value="1"/>
</dbReference>
<feature type="repeat" description="TPR" evidence="3">
    <location>
        <begin position="348"/>
        <end position="381"/>
    </location>
</feature>
<evidence type="ECO:0000313" key="5">
    <source>
        <dbReference type="EMBL" id="MBB5316948.1"/>
    </source>
</evidence>
<keyword evidence="2 3" id="KW-0802">TPR repeat</keyword>
<protein>
    <submittedName>
        <fullName evidence="5">Tetratricopeptide (TPR) repeat protein</fullName>
    </submittedName>
</protein>